<feature type="domain" description="N,N-dimethylformamidase beta subunit-like C-terminal" evidence="1">
    <location>
        <begin position="4"/>
        <end position="42"/>
    </location>
</feature>
<keyword evidence="3" id="KW-1185">Reference proteome</keyword>
<dbReference type="Pfam" id="PF20254">
    <property type="entry name" value="DMFA2_C"/>
    <property type="match status" value="1"/>
</dbReference>
<evidence type="ECO:0000259" key="1">
    <source>
        <dbReference type="Pfam" id="PF20254"/>
    </source>
</evidence>
<dbReference type="InterPro" id="IPR046540">
    <property type="entry name" value="DMFA2_C"/>
</dbReference>
<gene>
    <name evidence="2" type="ORF">ACFQ5G_07895</name>
</gene>
<dbReference type="EMBL" id="JBHTMK010000008">
    <property type="protein sequence ID" value="MFD1365261.1"/>
    <property type="molecule type" value="Genomic_DNA"/>
</dbReference>
<organism evidence="2 3">
    <name type="scientific">Actinoplanes sichuanensis</name>
    <dbReference type="NCBI Taxonomy" id="512349"/>
    <lineage>
        <taxon>Bacteria</taxon>
        <taxon>Bacillati</taxon>
        <taxon>Actinomycetota</taxon>
        <taxon>Actinomycetes</taxon>
        <taxon>Micromonosporales</taxon>
        <taxon>Micromonosporaceae</taxon>
        <taxon>Actinoplanes</taxon>
    </lineage>
</organism>
<comment type="caution">
    <text evidence="2">The sequence shown here is derived from an EMBL/GenBank/DDBJ whole genome shotgun (WGS) entry which is preliminary data.</text>
</comment>
<dbReference type="Proteomes" id="UP001597183">
    <property type="component" value="Unassembled WGS sequence"/>
</dbReference>
<evidence type="ECO:0000313" key="3">
    <source>
        <dbReference type="Proteomes" id="UP001597183"/>
    </source>
</evidence>
<proteinExistence type="predicted"/>
<evidence type="ECO:0000313" key="2">
    <source>
        <dbReference type="EMBL" id="MFD1365261.1"/>
    </source>
</evidence>
<dbReference type="RefSeq" id="WP_317795495.1">
    <property type="nucleotide sequence ID" value="NZ_AP028461.1"/>
</dbReference>
<reference evidence="3" key="1">
    <citation type="journal article" date="2019" name="Int. J. Syst. Evol. Microbiol.">
        <title>The Global Catalogue of Microorganisms (GCM) 10K type strain sequencing project: providing services to taxonomists for standard genome sequencing and annotation.</title>
        <authorList>
            <consortium name="The Broad Institute Genomics Platform"/>
            <consortium name="The Broad Institute Genome Sequencing Center for Infectious Disease"/>
            <person name="Wu L."/>
            <person name="Ma J."/>
        </authorList>
    </citation>
    <scope>NUCLEOTIDE SEQUENCE [LARGE SCALE GENOMIC DNA]</scope>
    <source>
        <strain evidence="3">CCM 7526</strain>
    </source>
</reference>
<accession>A0ABW4A3N1</accession>
<name>A0ABW4A3N1_9ACTN</name>
<sequence length="178" mass="19447">MLKDPYACAIFVGHDEYWASAMRDTVDSFVDAGGHVARFGADKPEDLQRPGILLLMSYDLAVWEGPQPTTGADADSTFERLFSEYVEDDRPTEPVASVAAFVEALLARWPEDSEDSPYSAHIFASGSIAYITLSYSRAGEVTLYSAELAARFGLVCFDPQTGWSRPDAGGEPADHGRR</sequence>
<protein>
    <submittedName>
        <fullName evidence="2">N,N-dimethylformamidase beta subunit family domain-containing protein</fullName>
    </submittedName>
</protein>